<dbReference type="Proteomes" id="UP000799757">
    <property type="component" value="Unassembled WGS sequence"/>
</dbReference>
<evidence type="ECO:0000256" key="1">
    <source>
        <dbReference type="ARBA" id="ARBA00004141"/>
    </source>
</evidence>
<sequence>MAYWHGPSSDTFNNPIYAHIQPSTYSLEVEDSLDGSTVGYNDGEEPQHLPSVYLIALTCGVGGLQLVWSTLFSHGSSYLFTLGVSKSQSSLVWAAAPICGAIVQPLVGAISDRSQSSWGRRRPFILGGAIAVAVSITVLAWIEPLISAICDLFQLHDRLAAKAASPYGAILALVILNVAIQPLQFGIRALIVDACPSEQQSIASAWAGRFTGIGNIVAYIASSLPLPFSFMLGNYEQWRFRYMSLLSVAALAITTLVSISCIHEDSTAHESYREPELSHQQTTPLSIIVADVVSGWKAMSLRTRRVCRVQFFAWMGWFAFHFYSTSYMSSIYLAEIQHWGIDITSAIKDDGMRIATLASLLSAIAALGTTIILPYFAAPESKVEHVLPEKHSQVEQKKHCWMQIELIWASSHILYAMCAFSTMFVTSSTIGTVLVALIGLSMGVTQWAPFALIGEELASRHGDLEFGSCTDQSGAIMGIHNAATSIPQVLAALVCSCVFWIAQRAGVGERSGTSWVLSLSGVAVVTAAWFAWRLGRRD</sequence>
<feature type="transmembrane region" description="Helical" evidence="6">
    <location>
        <begin position="203"/>
        <end position="222"/>
    </location>
</feature>
<dbReference type="GO" id="GO:0008506">
    <property type="term" value="F:sucrose:proton symporter activity"/>
    <property type="evidence" value="ECO:0007669"/>
    <property type="project" value="TreeGrafter"/>
</dbReference>
<dbReference type="GO" id="GO:0005886">
    <property type="term" value="C:plasma membrane"/>
    <property type="evidence" value="ECO:0007669"/>
    <property type="project" value="TreeGrafter"/>
</dbReference>
<accession>A0A6A6XMB3</accession>
<dbReference type="EMBL" id="MU001805">
    <property type="protein sequence ID" value="KAF2797472.1"/>
    <property type="molecule type" value="Genomic_DNA"/>
</dbReference>
<evidence type="ECO:0000256" key="2">
    <source>
        <dbReference type="ARBA" id="ARBA00022448"/>
    </source>
</evidence>
<dbReference type="PANTHER" id="PTHR19432">
    <property type="entry name" value="SUGAR TRANSPORTER"/>
    <property type="match status" value="1"/>
</dbReference>
<feature type="transmembrane region" description="Helical" evidence="6">
    <location>
        <begin position="167"/>
        <end position="191"/>
    </location>
</feature>
<feature type="transmembrane region" description="Helical" evidence="6">
    <location>
        <begin position="311"/>
        <end position="334"/>
    </location>
</feature>
<evidence type="ECO:0000256" key="6">
    <source>
        <dbReference type="SAM" id="Phobius"/>
    </source>
</evidence>
<dbReference type="InterPro" id="IPR036259">
    <property type="entry name" value="MFS_trans_sf"/>
</dbReference>
<dbReference type="Gene3D" id="1.20.1250.20">
    <property type="entry name" value="MFS general substrate transporter like domains"/>
    <property type="match status" value="1"/>
</dbReference>
<dbReference type="Pfam" id="PF07690">
    <property type="entry name" value="MFS_1"/>
    <property type="match status" value="1"/>
</dbReference>
<feature type="transmembrane region" description="Helical" evidence="6">
    <location>
        <begin position="242"/>
        <end position="263"/>
    </location>
</feature>
<name>A0A6A6XMB3_9PLEO</name>
<dbReference type="PANTHER" id="PTHR19432:SF35">
    <property type="entry name" value="SOLUTE CARRIER FAMILY 45 MEMBER 3 ISOFORM X1"/>
    <property type="match status" value="1"/>
</dbReference>
<keyword evidence="4 6" id="KW-1133">Transmembrane helix</keyword>
<reference evidence="7" key="1">
    <citation type="journal article" date="2020" name="Stud. Mycol.">
        <title>101 Dothideomycetes genomes: a test case for predicting lifestyles and emergence of pathogens.</title>
        <authorList>
            <person name="Haridas S."/>
            <person name="Albert R."/>
            <person name="Binder M."/>
            <person name="Bloem J."/>
            <person name="Labutti K."/>
            <person name="Salamov A."/>
            <person name="Andreopoulos B."/>
            <person name="Baker S."/>
            <person name="Barry K."/>
            <person name="Bills G."/>
            <person name="Bluhm B."/>
            <person name="Cannon C."/>
            <person name="Castanera R."/>
            <person name="Culley D."/>
            <person name="Daum C."/>
            <person name="Ezra D."/>
            <person name="Gonzalez J."/>
            <person name="Henrissat B."/>
            <person name="Kuo A."/>
            <person name="Liang C."/>
            <person name="Lipzen A."/>
            <person name="Lutzoni F."/>
            <person name="Magnuson J."/>
            <person name="Mondo S."/>
            <person name="Nolan M."/>
            <person name="Ohm R."/>
            <person name="Pangilinan J."/>
            <person name="Park H.-J."/>
            <person name="Ramirez L."/>
            <person name="Alfaro M."/>
            <person name="Sun H."/>
            <person name="Tritt A."/>
            <person name="Yoshinaga Y."/>
            <person name="Zwiers L.-H."/>
            <person name="Turgeon B."/>
            <person name="Goodwin S."/>
            <person name="Spatafora J."/>
            <person name="Crous P."/>
            <person name="Grigoriev I."/>
        </authorList>
    </citation>
    <scope>NUCLEOTIDE SEQUENCE</scope>
    <source>
        <strain evidence="7">CBS 109.77</strain>
    </source>
</reference>
<evidence type="ECO:0000256" key="3">
    <source>
        <dbReference type="ARBA" id="ARBA00022692"/>
    </source>
</evidence>
<evidence type="ECO:0000256" key="5">
    <source>
        <dbReference type="ARBA" id="ARBA00023136"/>
    </source>
</evidence>
<evidence type="ECO:0000256" key="4">
    <source>
        <dbReference type="ARBA" id="ARBA00022989"/>
    </source>
</evidence>
<feature type="transmembrane region" description="Helical" evidence="6">
    <location>
        <begin position="514"/>
        <end position="532"/>
    </location>
</feature>
<evidence type="ECO:0000313" key="7">
    <source>
        <dbReference type="EMBL" id="KAF2797472.1"/>
    </source>
</evidence>
<dbReference type="InterPro" id="IPR011701">
    <property type="entry name" value="MFS"/>
</dbReference>
<organism evidence="7 8">
    <name type="scientific">Melanomma pulvis-pyrius CBS 109.77</name>
    <dbReference type="NCBI Taxonomy" id="1314802"/>
    <lineage>
        <taxon>Eukaryota</taxon>
        <taxon>Fungi</taxon>
        <taxon>Dikarya</taxon>
        <taxon>Ascomycota</taxon>
        <taxon>Pezizomycotina</taxon>
        <taxon>Dothideomycetes</taxon>
        <taxon>Pleosporomycetidae</taxon>
        <taxon>Pleosporales</taxon>
        <taxon>Melanommataceae</taxon>
        <taxon>Melanomma</taxon>
    </lineage>
</organism>
<proteinExistence type="predicted"/>
<feature type="transmembrane region" description="Helical" evidence="6">
    <location>
        <begin position="354"/>
        <end position="377"/>
    </location>
</feature>
<feature type="transmembrane region" description="Helical" evidence="6">
    <location>
        <begin position="91"/>
        <end position="111"/>
    </location>
</feature>
<dbReference type="SUPFAM" id="SSF103473">
    <property type="entry name" value="MFS general substrate transporter"/>
    <property type="match status" value="1"/>
</dbReference>
<keyword evidence="2" id="KW-0813">Transport</keyword>
<keyword evidence="5 6" id="KW-0472">Membrane</keyword>
<keyword evidence="3 6" id="KW-0812">Transmembrane</keyword>
<dbReference type="OrthoDB" id="28755at2759"/>
<protein>
    <submittedName>
        <fullName evidence="7">MFS general substrate transporter</fullName>
    </submittedName>
</protein>
<dbReference type="AlphaFoldDB" id="A0A6A6XMB3"/>
<evidence type="ECO:0000313" key="8">
    <source>
        <dbReference type="Proteomes" id="UP000799757"/>
    </source>
</evidence>
<gene>
    <name evidence="7" type="ORF">K505DRAFT_405727</name>
</gene>
<comment type="subcellular location">
    <subcellularLocation>
        <location evidence="1">Membrane</location>
        <topology evidence="1">Multi-pass membrane protein</topology>
    </subcellularLocation>
</comment>
<keyword evidence="8" id="KW-1185">Reference proteome</keyword>
<feature type="transmembrane region" description="Helical" evidence="6">
    <location>
        <begin position="123"/>
        <end position="142"/>
    </location>
</feature>
<feature type="transmembrane region" description="Helical" evidence="6">
    <location>
        <begin position="482"/>
        <end position="502"/>
    </location>
</feature>
<feature type="transmembrane region" description="Helical" evidence="6">
    <location>
        <begin position="52"/>
        <end position="71"/>
    </location>
</feature>